<comment type="caution">
    <text evidence="8">The sequence shown here is derived from an EMBL/GenBank/DDBJ whole genome shotgun (WGS) entry which is preliminary data.</text>
</comment>
<reference evidence="9" key="1">
    <citation type="journal article" date="2019" name="Int. J. Syst. Evol. Microbiol.">
        <title>The Global Catalogue of Microorganisms (GCM) 10K type strain sequencing project: providing services to taxonomists for standard genome sequencing and annotation.</title>
        <authorList>
            <consortium name="The Broad Institute Genomics Platform"/>
            <consortium name="The Broad Institute Genome Sequencing Center for Infectious Disease"/>
            <person name="Wu L."/>
            <person name="Ma J."/>
        </authorList>
    </citation>
    <scope>NUCLEOTIDE SEQUENCE [LARGE SCALE GENOMIC DNA]</scope>
    <source>
        <strain evidence="9">CECT 8570</strain>
    </source>
</reference>
<gene>
    <name evidence="5 8" type="primary">hisD</name>
    <name evidence="8" type="ORF">ACFOX3_14780</name>
</gene>
<dbReference type="SUPFAM" id="SSF53720">
    <property type="entry name" value="ALDH-like"/>
    <property type="match status" value="1"/>
</dbReference>
<dbReference type="CDD" id="cd06572">
    <property type="entry name" value="Histidinol_dh"/>
    <property type="match status" value="1"/>
</dbReference>
<feature type="binding site" evidence="5">
    <location>
        <position position="260"/>
    </location>
    <ligand>
        <name>substrate</name>
    </ligand>
</feature>
<dbReference type="PANTHER" id="PTHR21256:SF2">
    <property type="entry name" value="HISTIDINE BIOSYNTHESIS TRIFUNCTIONAL PROTEIN"/>
    <property type="match status" value="1"/>
</dbReference>
<evidence type="ECO:0000256" key="2">
    <source>
        <dbReference type="ARBA" id="ARBA00022723"/>
    </source>
</evidence>
<feature type="binding site" evidence="5">
    <location>
        <position position="416"/>
    </location>
    <ligand>
        <name>substrate</name>
    </ligand>
</feature>
<evidence type="ECO:0000256" key="7">
    <source>
        <dbReference type="RuleBase" id="RU004175"/>
    </source>
</evidence>
<feature type="binding site" evidence="5">
    <location>
        <position position="421"/>
    </location>
    <ligand>
        <name>Zn(2+)</name>
        <dbReference type="ChEBI" id="CHEBI:29105"/>
    </ligand>
</feature>
<comment type="function">
    <text evidence="5">Catalyzes the sequential NAD-dependent oxidations of L-histidinol to L-histidinaldehyde and then to L-histidine.</text>
</comment>
<dbReference type="Pfam" id="PF00815">
    <property type="entry name" value="Histidinol_dh"/>
    <property type="match status" value="1"/>
</dbReference>
<dbReference type="InterPro" id="IPR022695">
    <property type="entry name" value="Histidinol_DH_monofunct"/>
</dbReference>
<dbReference type="Proteomes" id="UP001595840">
    <property type="component" value="Unassembled WGS sequence"/>
</dbReference>
<feature type="binding site" evidence="5">
    <location>
        <position position="362"/>
    </location>
    <ligand>
        <name>Zn(2+)</name>
        <dbReference type="ChEBI" id="CHEBI:29105"/>
    </ligand>
</feature>
<keyword evidence="2 5" id="KW-0479">Metal-binding</keyword>
<keyword evidence="9" id="KW-1185">Reference proteome</keyword>
<evidence type="ECO:0000256" key="1">
    <source>
        <dbReference type="ARBA" id="ARBA00010178"/>
    </source>
</evidence>
<dbReference type="NCBIfam" id="TIGR00069">
    <property type="entry name" value="hisD"/>
    <property type="match status" value="1"/>
</dbReference>
<proteinExistence type="inferred from homology"/>
<feature type="binding site" evidence="5">
    <location>
        <position position="260"/>
    </location>
    <ligand>
        <name>Zn(2+)</name>
        <dbReference type="ChEBI" id="CHEBI:29105"/>
    </ligand>
</feature>
<feature type="active site" description="Proton acceptor" evidence="5">
    <location>
        <position position="328"/>
    </location>
</feature>
<feature type="binding site" evidence="5">
    <location>
        <position position="362"/>
    </location>
    <ligand>
        <name>substrate</name>
    </ligand>
</feature>
<feature type="binding site" evidence="5">
    <location>
        <position position="192"/>
    </location>
    <ligand>
        <name>NAD(+)</name>
        <dbReference type="ChEBI" id="CHEBI:57540"/>
    </ligand>
</feature>
<sequence length="432" mass="46189">MISELSSRDANFDQQLAQLLAFETDTGEQVEQTVKQILQAVRADGDAAVLRFTAQFDQLSVSAMAELEVSADRLLAAFDGLHADKRDALLLAAERVRVYHQRQLQASWQYQESNGTILGQQITAMERVGIYVPGGKAVYPSSVLMNAIPAKVAGVDEIIMVVPAPKGEINPLVLAAAHIAGVDRVFTIGGAQAVAALAYGTATIPKVDKIVGPGNIFVATAKRAVFGAVAIDMIAGPSEILVICDGHTDPDWIAMDLFSQAEHDELAQAILISPDAAFLQAVKASIARLLPTLDRQAIAAKSLHGRGALILVESLEQAMALSNRIAPEHLELSVDEPERWLPSIRHAGAIFMGRYTAEALGDYCAGPNHVLPTSGTARFSSPLGVYDFQKRSSLIYCSPQGASELGKCASVLARGESLEAHARSAEYRILDK</sequence>
<feature type="binding site" evidence="5">
    <location>
        <position position="263"/>
    </location>
    <ligand>
        <name>Zn(2+)</name>
        <dbReference type="ChEBI" id="CHEBI:29105"/>
    </ligand>
</feature>
<feature type="binding site" evidence="5">
    <location>
        <position position="215"/>
    </location>
    <ligand>
        <name>NAD(+)</name>
        <dbReference type="ChEBI" id="CHEBI:57540"/>
    </ligand>
</feature>
<dbReference type="EC" id="1.1.1.23" evidence="5"/>
<dbReference type="PROSITE" id="PS00611">
    <property type="entry name" value="HISOL_DEHYDROGENASE"/>
    <property type="match status" value="1"/>
</dbReference>
<dbReference type="InterPro" id="IPR001692">
    <property type="entry name" value="Histidinol_DH_CS"/>
</dbReference>
<dbReference type="EMBL" id="JBHSCX010000020">
    <property type="protein sequence ID" value="MFC4363578.1"/>
    <property type="molecule type" value="Genomic_DNA"/>
</dbReference>
<accession>A0ABV8V7A8</accession>
<dbReference type="HAMAP" id="MF_01024">
    <property type="entry name" value="HisD"/>
    <property type="match status" value="1"/>
</dbReference>
<dbReference type="PIRSF" id="PIRSF000099">
    <property type="entry name" value="Histidinol_dh"/>
    <property type="match status" value="1"/>
</dbReference>
<evidence type="ECO:0000256" key="3">
    <source>
        <dbReference type="ARBA" id="ARBA00022833"/>
    </source>
</evidence>
<name>A0ABV8V7A8_9GAMM</name>
<feature type="binding site" evidence="5">
    <location>
        <position position="238"/>
    </location>
    <ligand>
        <name>substrate</name>
    </ligand>
</feature>
<dbReference type="Gene3D" id="3.40.50.1980">
    <property type="entry name" value="Nitrogenase molybdenum iron protein domain"/>
    <property type="match status" value="2"/>
</dbReference>
<feature type="binding site" evidence="5">
    <location>
        <position position="131"/>
    </location>
    <ligand>
        <name>NAD(+)</name>
        <dbReference type="ChEBI" id="CHEBI:57540"/>
    </ligand>
</feature>
<evidence type="ECO:0000256" key="6">
    <source>
        <dbReference type="PIRNR" id="PIRNR000099"/>
    </source>
</evidence>
<dbReference type="PRINTS" id="PR00083">
    <property type="entry name" value="HOLDHDRGNASE"/>
</dbReference>
<dbReference type="Gene3D" id="1.20.5.1300">
    <property type="match status" value="1"/>
</dbReference>
<dbReference type="GO" id="GO:0004399">
    <property type="term" value="F:histidinol dehydrogenase activity"/>
    <property type="evidence" value="ECO:0007669"/>
    <property type="project" value="UniProtKB-EC"/>
</dbReference>
<feature type="active site" description="Proton acceptor" evidence="5">
    <location>
        <position position="329"/>
    </location>
</feature>
<keyword evidence="4 5" id="KW-0560">Oxidoreductase</keyword>
<comment type="similarity">
    <text evidence="1 5 6 7">Belongs to the histidinol dehydrogenase family.</text>
</comment>
<evidence type="ECO:0000313" key="8">
    <source>
        <dbReference type="EMBL" id="MFC4363578.1"/>
    </source>
</evidence>
<dbReference type="PANTHER" id="PTHR21256">
    <property type="entry name" value="HISTIDINOL DEHYDROGENASE HDH"/>
    <property type="match status" value="1"/>
</dbReference>
<keyword evidence="5" id="KW-0520">NAD</keyword>
<feature type="binding site" evidence="5">
    <location>
        <position position="421"/>
    </location>
    <ligand>
        <name>substrate</name>
    </ligand>
</feature>
<comment type="cofactor">
    <cofactor evidence="5">
        <name>Zn(2+)</name>
        <dbReference type="ChEBI" id="CHEBI:29105"/>
    </cofactor>
    <text evidence="5">Binds 1 zinc ion per subunit.</text>
</comment>
<dbReference type="InterPro" id="IPR016161">
    <property type="entry name" value="Ald_DH/histidinol_DH"/>
</dbReference>
<comment type="pathway">
    <text evidence="5">Amino-acid biosynthesis; L-histidine biosynthesis; L-histidine from 5-phospho-alpha-D-ribose 1-diphosphate: step 9/9.</text>
</comment>
<evidence type="ECO:0000256" key="5">
    <source>
        <dbReference type="HAMAP-Rule" id="MF_01024"/>
    </source>
</evidence>
<evidence type="ECO:0000256" key="4">
    <source>
        <dbReference type="ARBA" id="ARBA00023002"/>
    </source>
</evidence>
<comment type="catalytic activity">
    <reaction evidence="5">
        <text>L-histidinol + 2 NAD(+) + H2O = L-histidine + 2 NADH + 3 H(+)</text>
        <dbReference type="Rhea" id="RHEA:20641"/>
        <dbReference type="ChEBI" id="CHEBI:15377"/>
        <dbReference type="ChEBI" id="CHEBI:15378"/>
        <dbReference type="ChEBI" id="CHEBI:57540"/>
        <dbReference type="ChEBI" id="CHEBI:57595"/>
        <dbReference type="ChEBI" id="CHEBI:57699"/>
        <dbReference type="ChEBI" id="CHEBI:57945"/>
        <dbReference type="EC" id="1.1.1.23"/>
    </reaction>
</comment>
<keyword evidence="5" id="KW-0028">Amino-acid biosynthesis</keyword>
<dbReference type="RefSeq" id="WP_290261505.1">
    <property type="nucleotide sequence ID" value="NZ_JAUFQG010000004.1"/>
</dbReference>
<protein>
    <recommendedName>
        <fullName evidence="5">Histidinol dehydrogenase</fullName>
        <shortName evidence="5">HDH</shortName>
        <ecNumber evidence="5">1.1.1.23</ecNumber>
    </recommendedName>
</protein>
<dbReference type="InterPro" id="IPR012131">
    <property type="entry name" value="Hstdl_DH"/>
</dbReference>
<feature type="binding site" evidence="5">
    <location>
        <position position="263"/>
    </location>
    <ligand>
        <name>substrate</name>
    </ligand>
</feature>
<keyword evidence="5" id="KW-0368">Histidine biosynthesis</keyword>
<organism evidence="8 9">
    <name type="scientific">Simiduia curdlanivorans</name>
    <dbReference type="NCBI Taxonomy" id="1492769"/>
    <lineage>
        <taxon>Bacteria</taxon>
        <taxon>Pseudomonadati</taxon>
        <taxon>Pseudomonadota</taxon>
        <taxon>Gammaproteobacteria</taxon>
        <taxon>Cellvibrionales</taxon>
        <taxon>Cellvibrionaceae</taxon>
        <taxon>Simiduia</taxon>
    </lineage>
</organism>
<feature type="binding site" evidence="5">
    <location>
        <position position="329"/>
    </location>
    <ligand>
        <name>substrate</name>
    </ligand>
</feature>
<evidence type="ECO:0000313" key="9">
    <source>
        <dbReference type="Proteomes" id="UP001595840"/>
    </source>
</evidence>
<keyword evidence="3 5" id="KW-0862">Zinc</keyword>